<dbReference type="SUPFAM" id="SSF46785">
    <property type="entry name" value="Winged helix' DNA-binding domain"/>
    <property type="match status" value="1"/>
</dbReference>
<accession>A0A833QKJ9</accession>
<dbReference type="Pfam" id="PF08100">
    <property type="entry name" value="Dimerisation"/>
    <property type="match status" value="1"/>
</dbReference>
<keyword evidence="6" id="KW-1185">Reference proteome</keyword>
<dbReference type="InterPro" id="IPR036390">
    <property type="entry name" value="WH_DNA-bd_sf"/>
</dbReference>
<dbReference type="AlphaFoldDB" id="A0A833QKJ9"/>
<feature type="domain" description="O-methyltransferase dimerisation" evidence="4">
    <location>
        <begin position="24"/>
        <end position="122"/>
    </location>
</feature>
<keyword evidence="2 5" id="KW-0808">Transferase</keyword>
<protein>
    <submittedName>
        <fullName evidence="5">Tricetin 3',4',5'-O-trimethyltransferase-like protein</fullName>
    </submittedName>
</protein>
<dbReference type="GO" id="GO:0008168">
    <property type="term" value="F:methyltransferase activity"/>
    <property type="evidence" value="ECO:0007669"/>
    <property type="project" value="UniProtKB-KW"/>
</dbReference>
<organism evidence="5 6">
    <name type="scientific">Carex littledalei</name>
    <dbReference type="NCBI Taxonomy" id="544730"/>
    <lineage>
        <taxon>Eukaryota</taxon>
        <taxon>Viridiplantae</taxon>
        <taxon>Streptophyta</taxon>
        <taxon>Embryophyta</taxon>
        <taxon>Tracheophyta</taxon>
        <taxon>Spermatophyta</taxon>
        <taxon>Magnoliopsida</taxon>
        <taxon>Liliopsida</taxon>
        <taxon>Poales</taxon>
        <taxon>Cyperaceae</taxon>
        <taxon>Cyperoideae</taxon>
        <taxon>Cariceae</taxon>
        <taxon>Carex</taxon>
        <taxon>Carex subgen. Euthyceras</taxon>
    </lineage>
</organism>
<proteinExistence type="predicted"/>
<keyword evidence="3" id="KW-0949">S-adenosyl-L-methionine</keyword>
<dbReference type="InterPro" id="IPR012967">
    <property type="entry name" value="COMT_dimerisation"/>
</dbReference>
<dbReference type="FunFam" id="1.10.10.10:FF:000357">
    <property type="entry name" value="Caffeic acid 3-O-methyltransferase"/>
    <property type="match status" value="1"/>
</dbReference>
<evidence type="ECO:0000256" key="3">
    <source>
        <dbReference type="ARBA" id="ARBA00022691"/>
    </source>
</evidence>
<name>A0A833QKJ9_9POAL</name>
<dbReference type="Proteomes" id="UP000623129">
    <property type="component" value="Unassembled WGS sequence"/>
</dbReference>
<dbReference type="InterPro" id="IPR036388">
    <property type="entry name" value="WH-like_DNA-bd_sf"/>
</dbReference>
<evidence type="ECO:0000313" key="6">
    <source>
        <dbReference type="Proteomes" id="UP000623129"/>
    </source>
</evidence>
<dbReference type="GO" id="GO:0032259">
    <property type="term" value="P:methylation"/>
    <property type="evidence" value="ECO:0007669"/>
    <property type="project" value="UniProtKB-KW"/>
</dbReference>
<evidence type="ECO:0000313" key="5">
    <source>
        <dbReference type="EMBL" id="KAF3320132.1"/>
    </source>
</evidence>
<reference evidence="5" key="1">
    <citation type="submission" date="2020-01" db="EMBL/GenBank/DDBJ databases">
        <title>Genome sequence of Kobresia littledalei, the first chromosome-level genome in the family Cyperaceae.</title>
        <authorList>
            <person name="Qu G."/>
        </authorList>
    </citation>
    <scope>NUCLEOTIDE SEQUENCE</scope>
    <source>
        <strain evidence="5">C.B.Clarke</strain>
        <tissue evidence="5">Leaf</tissue>
    </source>
</reference>
<evidence type="ECO:0000259" key="4">
    <source>
        <dbReference type="Pfam" id="PF08100"/>
    </source>
</evidence>
<evidence type="ECO:0000256" key="2">
    <source>
        <dbReference type="ARBA" id="ARBA00022679"/>
    </source>
</evidence>
<comment type="caution">
    <text evidence="5">The sequence shown here is derived from an EMBL/GenBank/DDBJ whole genome shotgun (WGS) entry which is preliminary data.</text>
</comment>
<gene>
    <name evidence="5" type="ORF">FCM35_KLT22266</name>
</gene>
<dbReference type="InterPro" id="IPR016461">
    <property type="entry name" value="COMT-like"/>
</dbReference>
<dbReference type="GO" id="GO:0046983">
    <property type="term" value="F:protein dimerization activity"/>
    <property type="evidence" value="ECO:0007669"/>
    <property type="project" value="InterPro"/>
</dbReference>
<dbReference type="PANTHER" id="PTHR11746">
    <property type="entry name" value="O-METHYLTRANSFERASE"/>
    <property type="match status" value="1"/>
</dbReference>
<keyword evidence="1 5" id="KW-0489">Methyltransferase</keyword>
<evidence type="ECO:0000256" key="1">
    <source>
        <dbReference type="ARBA" id="ARBA00022603"/>
    </source>
</evidence>
<dbReference type="OrthoDB" id="780145at2759"/>
<dbReference type="Gene3D" id="1.10.10.10">
    <property type="entry name" value="Winged helix-like DNA-binding domain superfamily/Winged helix DNA-binding domain"/>
    <property type="match status" value="1"/>
</dbReference>
<dbReference type="EMBL" id="SWLB01000137">
    <property type="protein sequence ID" value="KAF3320132.1"/>
    <property type="molecule type" value="Genomic_DNA"/>
</dbReference>
<sequence length="167" mass="18150">MGSIDIAAAPQKVQVDEEACLYSLQLASSCILPMTLKAAVELDLLDILVAGCGGPSGKPTMTATDVANHLKTENPQAAAMLDRMLRVLASYNVVKCAAEISDDGKTVTRRYGPAPVCAFLTKNEDGFSIAPLLLMNHDKVLMESWYACRSLRCRVFKFVLPFELSHE</sequence>